<sequence>MGDSGSHSSSSNNVNHEIVRKEQINGWNEHNEEIFFEWADKAMCYRWLHSRSFNIFSSRAARYTIPVIIMSTITGTANFAQDKFPEEYKVLAQMAIGTINIIAGILTTIAQYYKINELNEAHRISSISWSKFYQNIKVEMAKHPKERKSPNDMLNSYKEEFDRLLEISPNIEDKVVAEFKHRFGKKDKGLYSSKEVKDKYQDEMNKVLINEQLDPNTRDKSVGKLFDDYLAEMNKVKKGKSKNQLEFLKKPDICDELISISEGKRDWYSVTDNKDEGITYEVSPEMLKETEKRKAEEIYRSQINIFIDEYHKLKGQYPLLEDIIDNKKDSIPLESLREISISILKKCFDGTDNNV</sequence>
<dbReference type="AlphaFoldDB" id="A0A6C0EH01"/>
<accession>A0A6C0EH01</accession>
<evidence type="ECO:0008006" key="2">
    <source>
        <dbReference type="Google" id="ProtNLM"/>
    </source>
</evidence>
<reference evidence="1" key="1">
    <citation type="journal article" date="2020" name="Nature">
        <title>Giant virus diversity and host interactions through global metagenomics.</title>
        <authorList>
            <person name="Schulz F."/>
            <person name="Roux S."/>
            <person name="Paez-Espino D."/>
            <person name="Jungbluth S."/>
            <person name="Walsh D.A."/>
            <person name="Denef V.J."/>
            <person name="McMahon K.D."/>
            <person name="Konstantinidis K.T."/>
            <person name="Eloe-Fadrosh E.A."/>
            <person name="Kyrpides N.C."/>
            <person name="Woyke T."/>
        </authorList>
    </citation>
    <scope>NUCLEOTIDE SEQUENCE</scope>
    <source>
        <strain evidence="1">GVMAG-M-3300001348-25</strain>
    </source>
</reference>
<organism evidence="1">
    <name type="scientific">viral metagenome</name>
    <dbReference type="NCBI Taxonomy" id="1070528"/>
    <lineage>
        <taxon>unclassified sequences</taxon>
        <taxon>metagenomes</taxon>
        <taxon>organismal metagenomes</taxon>
    </lineage>
</organism>
<name>A0A6C0EH01_9ZZZZ</name>
<proteinExistence type="predicted"/>
<dbReference type="NCBIfam" id="NF033632">
    <property type="entry name" value="SLATT_4"/>
    <property type="match status" value="1"/>
</dbReference>
<evidence type="ECO:0000313" key="1">
    <source>
        <dbReference type="EMBL" id="QHT28497.1"/>
    </source>
</evidence>
<protein>
    <recommendedName>
        <fullName evidence="2">SMODS and SLOG-associating 2TM effector domain-containing protein</fullName>
    </recommendedName>
</protein>
<dbReference type="EMBL" id="MN738860">
    <property type="protein sequence ID" value="QHT28497.1"/>
    <property type="molecule type" value="Genomic_DNA"/>
</dbReference>